<dbReference type="SMART" id="SM00382">
    <property type="entry name" value="AAA"/>
    <property type="match status" value="1"/>
</dbReference>
<name>A0A132MPT9_9ACTN</name>
<evidence type="ECO:0000256" key="1">
    <source>
        <dbReference type="SAM" id="MobiDB-lite"/>
    </source>
</evidence>
<feature type="region of interest" description="Disordered" evidence="1">
    <location>
        <begin position="1"/>
        <end position="31"/>
    </location>
</feature>
<dbReference type="GO" id="GO:0016887">
    <property type="term" value="F:ATP hydrolysis activity"/>
    <property type="evidence" value="ECO:0007669"/>
    <property type="project" value="InterPro"/>
</dbReference>
<accession>A0A132MPT9</accession>
<dbReference type="PANTHER" id="PTHR42759">
    <property type="entry name" value="MOXR FAMILY PROTEIN"/>
    <property type="match status" value="1"/>
</dbReference>
<organism evidence="3 4">
    <name type="scientific">Carbonactinospora thermoautotrophica</name>
    <dbReference type="NCBI Taxonomy" id="1469144"/>
    <lineage>
        <taxon>Bacteria</taxon>
        <taxon>Bacillati</taxon>
        <taxon>Actinomycetota</taxon>
        <taxon>Actinomycetes</taxon>
        <taxon>Kitasatosporales</taxon>
        <taxon>Carbonactinosporaceae</taxon>
        <taxon>Carbonactinospora</taxon>
    </lineage>
</organism>
<evidence type="ECO:0000259" key="2">
    <source>
        <dbReference type="SMART" id="SM00382"/>
    </source>
</evidence>
<dbReference type="PATRIC" id="fig|1469144.10.peg.1208"/>
<dbReference type="InterPro" id="IPR050764">
    <property type="entry name" value="CbbQ/NirQ/NorQ/GpvN"/>
</dbReference>
<proteinExistence type="predicted"/>
<dbReference type="Proteomes" id="UP000070188">
    <property type="component" value="Unassembled WGS sequence"/>
</dbReference>
<dbReference type="InterPro" id="IPR027417">
    <property type="entry name" value="P-loop_NTPase"/>
</dbReference>
<dbReference type="GO" id="GO:0005524">
    <property type="term" value="F:ATP binding"/>
    <property type="evidence" value="ECO:0007669"/>
    <property type="project" value="InterPro"/>
</dbReference>
<reference evidence="4" key="1">
    <citation type="submission" date="2015-04" db="EMBL/GenBank/DDBJ databases">
        <title>Physiological reanalysis, assessment of diazotrophy, and genome sequences of multiple isolates of Streptomyces thermoautotrophicus.</title>
        <authorList>
            <person name="MacKellar D.C."/>
            <person name="Lieber L."/>
            <person name="Norman J."/>
            <person name="Bolger A."/>
            <person name="Tobin C."/>
            <person name="Murray J.W."/>
            <person name="Chang R."/>
            <person name="Ford T."/>
            <person name="Nguyen P.Q."/>
            <person name="Woodward J."/>
            <person name="Permingeat H."/>
            <person name="Joshi N.S."/>
            <person name="Silver P.A."/>
            <person name="Usadel B."/>
            <person name="Rutherford A.W."/>
            <person name="Friesen M."/>
            <person name="Prell J."/>
        </authorList>
    </citation>
    <scope>NUCLEOTIDE SEQUENCE [LARGE SCALE GENOMIC DNA]</scope>
    <source>
        <strain evidence="4">H1</strain>
    </source>
</reference>
<dbReference type="InterPro" id="IPR003593">
    <property type="entry name" value="AAA+_ATPase"/>
</dbReference>
<comment type="caution">
    <text evidence="3">The sequence shown here is derived from an EMBL/GenBank/DDBJ whole genome shotgun (WGS) entry which is preliminary data.</text>
</comment>
<dbReference type="CDD" id="cd00009">
    <property type="entry name" value="AAA"/>
    <property type="match status" value="1"/>
</dbReference>
<dbReference type="RefSeq" id="WP_232778509.1">
    <property type="nucleotide sequence ID" value="NZ_JYIJ01000016.1"/>
</dbReference>
<dbReference type="AlphaFoldDB" id="A0A132MPT9"/>
<protein>
    <submittedName>
        <fullName evidence="3">ATPase associated with various cellular activities AAA_5</fullName>
    </submittedName>
</protein>
<evidence type="ECO:0000313" key="3">
    <source>
        <dbReference type="EMBL" id="KWW99451.1"/>
    </source>
</evidence>
<dbReference type="STRING" id="1469144.LI90_1086"/>
<dbReference type="Pfam" id="PF07728">
    <property type="entry name" value="AAA_5"/>
    <property type="match status" value="1"/>
</dbReference>
<keyword evidence="4" id="KW-1185">Reference proteome</keyword>
<dbReference type="Gene3D" id="3.40.50.300">
    <property type="entry name" value="P-loop containing nucleotide triphosphate hydrolases"/>
    <property type="match status" value="1"/>
</dbReference>
<gene>
    <name evidence="3" type="ORF">LI90_1086</name>
</gene>
<dbReference type="PANTHER" id="PTHR42759:SF1">
    <property type="entry name" value="MAGNESIUM-CHELATASE SUBUNIT CHLD"/>
    <property type="match status" value="1"/>
</dbReference>
<dbReference type="InterPro" id="IPR011704">
    <property type="entry name" value="ATPase_dyneun-rel_AAA"/>
</dbReference>
<sequence length="333" mass="36745">MRIDQTATVLREEPQQGGSSDAGGPRAYRPTFGGQVPAVEQAVPDIERLRAALDAVDYVADPGLLTALYLALRLPQPLLLEGEAGVGKTEAAKAIAAVLDTPLIRLQCYDGLDAAEALYEWNYPRQLLSIRLAESRHVELSESDLFTDQFLVRRPVLAAITHPGPMPAVLLIDEVDRADEDFEAFLLEVLAEASVTIPEIGTIRATVPPIVVLTSNRTRDLHDALKRRCLYHWIDYPTREQLIEIVRRRVPGTSESLASDVAAAVQRLRTLEIQKPPGIAESIDWISALTLLGVDRLDVNAAERTLGVLLKYREDHELVRERGLGWLVGTSDD</sequence>
<dbReference type="SUPFAM" id="SSF52540">
    <property type="entry name" value="P-loop containing nucleoside triphosphate hydrolases"/>
    <property type="match status" value="1"/>
</dbReference>
<evidence type="ECO:0000313" key="4">
    <source>
        <dbReference type="Proteomes" id="UP000070188"/>
    </source>
</evidence>
<dbReference type="EMBL" id="LAXD01000001">
    <property type="protein sequence ID" value="KWW99451.1"/>
    <property type="molecule type" value="Genomic_DNA"/>
</dbReference>
<feature type="domain" description="AAA+ ATPase" evidence="2">
    <location>
        <begin position="74"/>
        <end position="244"/>
    </location>
</feature>